<gene>
    <name evidence="7" type="ORF">YALI1_B14187g</name>
</gene>
<dbReference type="GO" id="GO:0000935">
    <property type="term" value="C:division septum"/>
    <property type="evidence" value="ECO:0007669"/>
    <property type="project" value="EnsemblFungi"/>
</dbReference>
<dbReference type="GO" id="GO:0035838">
    <property type="term" value="C:growing cell tip"/>
    <property type="evidence" value="ECO:0007669"/>
    <property type="project" value="EnsemblFungi"/>
</dbReference>
<dbReference type="GO" id="GO:0008179">
    <property type="term" value="F:adenylate cyclase binding"/>
    <property type="evidence" value="ECO:0007669"/>
    <property type="project" value="EnsemblFungi"/>
</dbReference>
<dbReference type="InterPro" id="IPR006599">
    <property type="entry name" value="CARP_motif"/>
</dbReference>
<feature type="compositionally biased region" description="Low complexity" evidence="5">
    <location>
        <begin position="54"/>
        <end position="66"/>
    </location>
</feature>
<dbReference type="GO" id="GO:0007265">
    <property type="term" value="P:Ras protein signal transduction"/>
    <property type="evidence" value="ECO:0007669"/>
    <property type="project" value="EnsemblFungi"/>
</dbReference>
<dbReference type="GO" id="GO:0046579">
    <property type="term" value="P:positive regulation of Ras protein signal transduction"/>
    <property type="evidence" value="ECO:0007669"/>
    <property type="project" value="EnsemblFungi"/>
</dbReference>
<dbReference type="GO" id="GO:0010619">
    <property type="term" value="P:adenylate cyclase-activating glucose-activated G protein-coupled receptor signaling pathway"/>
    <property type="evidence" value="ECO:0007669"/>
    <property type="project" value="EnsemblFungi"/>
</dbReference>
<sequence>MPADPQTIQGYNVVTLLKRLEAATSRLEDLTSAQKAHVDERGPQNAAATKAGVDAPSRSSAAPAAPAAATSSAAADADLPKWISEFDALIKTHVDPFVATSKQLDATIGEQAEAFKKAFDAQRDFLAVAAVAKKPEPTSSAFAELVKPISSNVESIMNIREKTRDPKVSSHLATVAEGAPLVGWVASDLPLPLIGDFKDSAQFYSNRVLKDFKSVDPKHVEWVKGFNGIADALQAYVKEFHTTGPTWKVGGIPVEEALKTQSKSVAAPTAVPAPGGAPATGGGPPPPPPPPPPPASIYETDSAAPAAPSGGMGAVFADLSKGEAVTAGLRKVDKSEMTHKNPDLRKQDPVGASGKAARPLPPKKPGSLSKATPAAPAPKQRPAKTELLDTKWFVENYEGDQNIVIEGEMNQGVMIENCNNSTVQIKGKVSAVSLNNCKKLGLLVENLVSGVDVIRCKDYAIQVTGVTPMVTIDQSDGGQIYLSKESIGAEVYTSQTTSLNINIPTDDGDYEEVPVPEQLIHKIVNGKLVTSVVDHSSG</sequence>
<feature type="compositionally biased region" description="Low complexity" evidence="5">
    <location>
        <begin position="365"/>
        <end position="380"/>
    </location>
</feature>
<dbReference type="Gene3D" id="1.25.40.330">
    <property type="entry name" value="Adenylate cyclase-associated CAP, N-terminal domain"/>
    <property type="match status" value="1"/>
</dbReference>
<dbReference type="GO" id="GO:0051014">
    <property type="term" value="P:actin filament severing"/>
    <property type="evidence" value="ECO:0007669"/>
    <property type="project" value="EnsemblFungi"/>
</dbReference>
<accession>A0A1H6PSZ5</accession>
<evidence type="ECO:0000256" key="2">
    <source>
        <dbReference type="ARBA" id="ARBA00054756"/>
    </source>
</evidence>
<dbReference type="KEGG" id="yli:2907112"/>
<feature type="region of interest" description="Disordered" evidence="5">
    <location>
        <begin position="260"/>
        <end position="309"/>
    </location>
</feature>
<dbReference type="GO" id="GO:0030833">
    <property type="term" value="P:regulation of actin filament polymerization"/>
    <property type="evidence" value="ECO:0007669"/>
    <property type="project" value="EnsemblFungi"/>
</dbReference>
<dbReference type="InterPro" id="IPR036222">
    <property type="entry name" value="CAP_N_sf"/>
</dbReference>
<feature type="domain" description="C-CAP/cofactor C-like" evidence="6">
    <location>
        <begin position="378"/>
        <end position="515"/>
    </location>
</feature>
<dbReference type="PANTHER" id="PTHR10652">
    <property type="entry name" value="ADENYLYL CYCLASE-ASSOCIATED PROTEIN"/>
    <property type="match status" value="1"/>
</dbReference>
<feature type="compositionally biased region" description="Pro residues" evidence="5">
    <location>
        <begin position="283"/>
        <end position="295"/>
    </location>
</feature>
<dbReference type="InterPro" id="IPR018106">
    <property type="entry name" value="CAP_CS_N"/>
</dbReference>
<evidence type="ECO:0000256" key="4">
    <source>
        <dbReference type="RuleBase" id="RU000647"/>
    </source>
</evidence>
<dbReference type="VEuPathDB" id="FungiDB:YALI1_B14187g"/>
<dbReference type="InterPro" id="IPR053950">
    <property type="entry name" value="CAP_N"/>
</dbReference>
<dbReference type="Pfam" id="PF01213">
    <property type="entry name" value="CAP_N-CM"/>
    <property type="match status" value="1"/>
</dbReference>
<dbReference type="PANTHER" id="PTHR10652:SF0">
    <property type="entry name" value="ADENYLYL CYCLASE-ASSOCIATED PROTEIN"/>
    <property type="match status" value="1"/>
</dbReference>
<dbReference type="InterPro" id="IPR017901">
    <property type="entry name" value="C-CAP_CF_C-like"/>
</dbReference>
<comment type="function">
    <text evidence="2">The N-terminal domain binds to adenylyl cyclase, thereby enabling adenylyl cyclase to be activated by upstream regulatory signals, such as Ras. The C-terminal domain is required for normal cellular morphology and growth control.</text>
</comment>
<evidence type="ECO:0000313" key="7">
    <source>
        <dbReference type="EMBL" id="AOW01510.1"/>
    </source>
</evidence>
<comment type="similarity">
    <text evidence="1 4">Belongs to the CAP family.</text>
</comment>
<feature type="region of interest" description="Disordered" evidence="5">
    <location>
        <begin position="331"/>
        <end position="383"/>
    </location>
</feature>
<dbReference type="Pfam" id="PF08603">
    <property type="entry name" value="CAP_C"/>
    <property type="match status" value="1"/>
</dbReference>
<feature type="compositionally biased region" description="Basic and acidic residues" evidence="5">
    <location>
        <begin position="331"/>
        <end position="348"/>
    </location>
</feature>
<dbReference type="Gene3D" id="2.160.20.70">
    <property type="match status" value="1"/>
</dbReference>
<dbReference type="EMBL" id="CP017554">
    <property type="protein sequence ID" value="AOW01510.1"/>
    <property type="molecule type" value="Genomic_DNA"/>
</dbReference>
<protein>
    <recommendedName>
        <fullName evidence="3 4">Adenylyl cyclase-associated protein</fullName>
    </recommendedName>
</protein>
<dbReference type="InterPro" id="IPR016098">
    <property type="entry name" value="CAP/MinC_C"/>
</dbReference>
<dbReference type="SMART" id="SM00673">
    <property type="entry name" value="CARP"/>
    <property type="match status" value="2"/>
</dbReference>
<evidence type="ECO:0000256" key="1">
    <source>
        <dbReference type="ARBA" id="ARBA00007659"/>
    </source>
</evidence>
<dbReference type="InterPro" id="IPR013912">
    <property type="entry name" value="Adenylate_cyclase-assoc_CAP_C"/>
</dbReference>
<dbReference type="OMA" id="KSQQTHK"/>
<dbReference type="GO" id="GO:0030042">
    <property type="term" value="P:actin filament depolymerization"/>
    <property type="evidence" value="ECO:0007669"/>
    <property type="project" value="EnsemblFungi"/>
</dbReference>
<name>A0A1H6PSZ5_YARLL</name>
<dbReference type="InterPro" id="IPR036223">
    <property type="entry name" value="CAP_C_sf"/>
</dbReference>
<dbReference type="GO" id="GO:0030479">
    <property type="term" value="C:actin cortical patch"/>
    <property type="evidence" value="ECO:0007669"/>
    <property type="project" value="EnsemblFungi"/>
</dbReference>
<dbReference type="PROSITE" id="PS01088">
    <property type="entry name" value="CAP_1"/>
    <property type="match status" value="1"/>
</dbReference>
<dbReference type="eggNOG" id="KOG2675">
    <property type="taxonomic scope" value="Eukaryota"/>
</dbReference>
<dbReference type="GO" id="GO:0019933">
    <property type="term" value="P:cAMP-mediated signaling"/>
    <property type="evidence" value="ECO:0007669"/>
    <property type="project" value="TreeGrafter"/>
</dbReference>
<reference evidence="7 8" key="1">
    <citation type="journal article" date="2016" name="PLoS ONE">
        <title>Sequence Assembly of Yarrowia lipolytica Strain W29/CLIB89 Shows Transposable Element Diversity.</title>
        <authorList>
            <person name="Magnan C."/>
            <person name="Yu J."/>
            <person name="Chang I."/>
            <person name="Jahn E."/>
            <person name="Kanomata Y."/>
            <person name="Wu J."/>
            <person name="Zeller M."/>
            <person name="Oakes M."/>
            <person name="Baldi P."/>
            <person name="Sandmeyer S."/>
        </authorList>
    </citation>
    <scope>NUCLEOTIDE SEQUENCE [LARGE SCALE GENOMIC DNA]</scope>
    <source>
        <strain evidence="8">CLIB89(W29)</strain>
    </source>
</reference>
<dbReference type="InterPro" id="IPR013992">
    <property type="entry name" value="Adenylate_cyclase-assoc_CAP_N"/>
</dbReference>
<dbReference type="GO" id="GO:0003779">
    <property type="term" value="F:actin binding"/>
    <property type="evidence" value="ECO:0007669"/>
    <property type="project" value="EnsemblFungi"/>
</dbReference>
<dbReference type="Proteomes" id="UP000182444">
    <property type="component" value="Chromosome 1B"/>
</dbReference>
<dbReference type="AlphaFoldDB" id="A0A1H6PSZ5"/>
<proteinExistence type="inferred from homology"/>
<dbReference type="Pfam" id="PF21938">
    <property type="entry name" value="CAP_N"/>
    <property type="match status" value="1"/>
</dbReference>
<feature type="compositionally biased region" description="Low complexity" evidence="5">
    <location>
        <begin position="265"/>
        <end position="277"/>
    </location>
</feature>
<dbReference type="GeneID" id="2907112"/>
<dbReference type="FunFam" id="1.25.40.330:FF:000001">
    <property type="entry name" value="Adenylyl cyclase-associated protein"/>
    <property type="match status" value="1"/>
</dbReference>
<dbReference type="GO" id="GO:0031138">
    <property type="term" value="P:negative regulation of conjugation with cellular fusion"/>
    <property type="evidence" value="ECO:0007669"/>
    <property type="project" value="EnsemblFungi"/>
</dbReference>
<evidence type="ECO:0000256" key="3">
    <source>
        <dbReference type="ARBA" id="ARBA00072052"/>
    </source>
</evidence>
<dbReference type="GO" id="GO:0042802">
    <property type="term" value="F:identical protein binding"/>
    <property type="evidence" value="ECO:0007669"/>
    <property type="project" value="EnsemblFungi"/>
</dbReference>
<dbReference type="GO" id="GO:0090141">
    <property type="term" value="P:positive regulation of mitochondrial fission"/>
    <property type="evidence" value="ECO:0007669"/>
    <property type="project" value="EnsemblFungi"/>
</dbReference>
<evidence type="ECO:0000259" key="6">
    <source>
        <dbReference type="PROSITE" id="PS51329"/>
    </source>
</evidence>
<dbReference type="SUPFAM" id="SSF101278">
    <property type="entry name" value="N-terminal domain of adenylylcyclase associated protein, CAP"/>
    <property type="match status" value="1"/>
</dbReference>
<dbReference type="RefSeq" id="XP_500724.3">
    <property type="nucleotide sequence ID" value="XM_500724.3"/>
</dbReference>
<dbReference type="VEuPathDB" id="FungiDB:YALI0_B10516g"/>
<dbReference type="PROSITE" id="PS51329">
    <property type="entry name" value="C_CAP_COFACTOR_C"/>
    <property type="match status" value="1"/>
</dbReference>
<feature type="region of interest" description="Disordered" evidence="5">
    <location>
        <begin position="31"/>
        <end position="66"/>
    </location>
</feature>
<dbReference type="GO" id="GO:0030836">
    <property type="term" value="P:positive regulation of actin filament depolymerization"/>
    <property type="evidence" value="ECO:0007669"/>
    <property type="project" value="EnsemblFungi"/>
</dbReference>
<dbReference type="SUPFAM" id="SSF69340">
    <property type="entry name" value="C-terminal domain of adenylylcyclase associated protein"/>
    <property type="match status" value="1"/>
</dbReference>
<organism evidence="7 8">
    <name type="scientific">Yarrowia lipolytica</name>
    <name type="common">Candida lipolytica</name>
    <dbReference type="NCBI Taxonomy" id="4952"/>
    <lineage>
        <taxon>Eukaryota</taxon>
        <taxon>Fungi</taxon>
        <taxon>Dikarya</taxon>
        <taxon>Ascomycota</taxon>
        <taxon>Saccharomycotina</taxon>
        <taxon>Dipodascomycetes</taxon>
        <taxon>Dipodascales</taxon>
        <taxon>Dipodascales incertae sedis</taxon>
        <taxon>Yarrowia</taxon>
    </lineage>
</organism>
<dbReference type="GO" id="GO:0030308">
    <property type="term" value="P:negative regulation of cell growth"/>
    <property type="evidence" value="ECO:0007669"/>
    <property type="project" value="EnsemblFungi"/>
</dbReference>
<evidence type="ECO:0000313" key="8">
    <source>
        <dbReference type="Proteomes" id="UP000182444"/>
    </source>
</evidence>
<dbReference type="InterPro" id="IPR001837">
    <property type="entry name" value="Adenylate_cyclase-assoc_CAP"/>
</dbReference>
<evidence type="ECO:0000256" key="5">
    <source>
        <dbReference type="SAM" id="MobiDB-lite"/>
    </source>
</evidence>